<protein>
    <submittedName>
        <fullName evidence="2">Uncharacterized protein</fullName>
    </submittedName>
</protein>
<evidence type="ECO:0000313" key="2">
    <source>
        <dbReference type="EMBL" id="CAA7029304.1"/>
    </source>
</evidence>
<feature type="compositionally biased region" description="Basic and acidic residues" evidence="1">
    <location>
        <begin position="36"/>
        <end position="45"/>
    </location>
</feature>
<dbReference type="Proteomes" id="UP000467841">
    <property type="component" value="Unassembled WGS sequence"/>
</dbReference>
<dbReference type="AlphaFoldDB" id="A0A6D2ILP5"/>
<keyword evidence="3" id="KW-1185">Reference proteome</keyword>
<evidence type="ECO:0000256" key="1">
    <source>
        <dbReference type="SAM" id="MobiDB-lite"/>
    </source>
</evidence>
<name>A0A6D2ILP5_9BRAS</name>
<accession>A0A6D2ILP5</accession>
<proteinExistence type="predicted"/>
<evidence type="ECO:0000313" key="3">
    <source>
        <dbReference type="Proteomes" id="UP000467841"/>
    </source>
</evidence>
<reference evidence="2" key="1">
    <citation type="submission" date="2020-01" db="EMBL/GenBank/DDBJ databases">
        <authorList>
            <person name="Mishra B."/>
        </authorList>
    </citation>
    <scope>NUCLEOTIDE SEQUENCE [LARGE SCALE GENOMIC DNA]</scope>
</reference>
<gene>
    <name evidence="2" type="ORF">MERR_LOCUS16539</name>
</gene>
<dbReference type="EMBL" id="CACVBM020001079">
    <property type="protein sequence ID" value="CAA7029304.1"/>
    <property type="molecule type" value="Genomic_DNA"/>
</dbReference>
<comment type="caution">
    <text evidence="2">The sequence shown here is derived from an EMBL/GenBank/DDBJ whole genome shotgun (WGS) entry which is preliminary data.</text>
</comment>
<feature type="region of interest" description="Disordered" evidence="1">
    <location>
        <begin position="22"/>
        <end position="61"/>
    </location>
</feature>
<sequence length="92" mass="10955">MVHRERKLRLLPMLTVKNELNLQTEETIGSMEEEEDKRKNQRRTEEEEESAKRRRYEEEETVASGEDIDLGFFCSPFVSTIPNQTEMIIEYS</sequence>
<organism evidence="2 3">
    <name type="scientific">Microthlaspi erraticum</name>
    <dbReference type="NCBI Taxonomy" id="1685480"/>
    <lineage>
        <taxon>Eukaryota</taxon>
        <taxon>Viridiplantae</taxon>
        <taxon>Streptophyta</taxon>
        <taxon>Embryophyta</taxon>
        <taxon>Tracheophyta</taxon>
        <taxon>Spermatophyta</taxon>
        <taxon>Magnoliopsida</taxon>
        <taxon>eudicotyledons</taxon>
        <taxon>Gunneridae</taxon>
        <taxon>Pentapetalae</taxon>
        <taxon>rosids</taxon>
        <taxon>malvids</taxon>
        <taxon>Brassicales</taxon>
        <taxon>Brassicaceae</taxon>
        <taxon>Coluteocarpeae</taxon>
        <taxon>Microthlaspi</taxon>
    </lineage>
</organism>